<gene>
    <name evidence="2" type="ORF">R54876_GBNLAHCA_01048</name>
</gene>
<feature type="transmembrane region" description="Helical" evidence="1">
    <location>
        <begin position="6"/>
        <end position="29"/>
    </location>
</feature>
<keyword evidence="1" id="KW-0812">Transmembrane</keyword>
<proteinExistence type="predicted"/>
<sequence>MPSNSFVIITIAVCASVTWLSRVLPFLLLKKFKLSEGVVEFLSFVPIAIMSALWFQSLLIAHPGHLPEIDWKNLVASGPTLLAAILTKNLLLTVLIGIVSLAILNLF</sequence>
<dbReference type="Proteomes" id="UP001314241">
    <property type="component" value="Unassembled WGS sequence"/>
</dbReference>
<comment type="caution">
    <text evidence="2">The sequence shown here is derived from an EMBL/GenBank/DDBJ whole genome shotgun (WGS) entry which is preliminary data.</text>
</comment>
<keyword evidence="3" id="KW-1185">Reference proteome</keyword>
<keyword evidence="1" id="KW-1133">Transmembrane helix</keyword>
<name>A0ABM9N5K3_9LACO</name>
<keyword evidence="1" id="KW-0472">Membrane</keyword>
<protein>
    <submittedName>
        <fullName evidence="2">Branched-chain amino acid transport protein (AzlD2)</fullName>
    </submittedName>
</protein>
<reference evidence="2 3" key="1">
    <citation type="submission" date="2024-01" db="EMBL/GenBank/DDBJ databases">
        <authorList>
            <person name="Botero Cardona J."/>
        </authorList>
    </citation>
    <scope>NUCLEOTIDE SEQUENCE [LARGE SCALE GENOMIC DNA]</scope>
    <source>
        <strain evidence="2 3">LMG 33000</strain>
    </source>
</reference>
<accession>A0ABM9N5K3</accession>
<dbReference type="EMBL" id="CAWVOH010000002">
    <property type="protein sequence ID" value="CAK8054479.1"/>
    <property type="molecule type" value="Genomic_DNA"/>
</dbReference>
<evidence type="ECO:0000256" key="1">
    <source>
        <dbReference type="SAM" id="Phobius"/>
    </source>
</evidence>
<dbReference type="InterPro" id="IPR008407">
    <property type="entry name" value="Brnchd-chn_aa_trnsp_AzlD"/>
</dbReference>
<organism evidence="2 3">
    <name type="scientific">Eupransor demetentiae</name>
    <dbReference type="NCBI Taxonomy" id="3109584"/>
    <lineage>
        <taxon>Bacteria</taxon>
        <taxon>Bacillati</taxon>
        <taxon>Bacillota</taxon>
        <taxon>Bacilli</taxon>
        <taxon>Lactobacillales</taxon>
        <taxon>Lactobacillaceae</taxon>
        <taxon>Eupransor</taxon>
    </lineage>
</organism>
<dbReference type="RefSeq" id="WP_349642027.1">
    <property type="nucleotide sequence ID" value="NZ_CAWVOH010000002.1"/>
</dbReference>
<evidence type="ECO:0000313" key="2">
    <source>
        <dbReference type="EMBL" id="CAK8054479.1"/>
    </source>
</evidence>
<dbReference type="Pfam" id="PF05437">
    <property type="entry name" value="AzlD"/>
    <property type="match status" value="1"/>
</dbReference>
<evidence type="ECO:0000313" key="3">
    <source>
        <dbReference type="Proteomes" id="UP001314241"/>
    </source>
</evidence>
<feature type="transmembrane region" description="Helical" evidence="1">
    <location>
        <begin position="81"/>
        <end position="104"/>
    </location>
</feature>
<feature type="transmembrane region" description="Helical" evidence="1">
    <location>
        <begin position="41"/>
        <end position="61"/>
    </location>
</feature>